<feature type="transmembrane region" description="Helical" evidence="1">
    <location>
        <begin position="625"/>
        <end position="644"/>
    </location>
</feature>
<feature type="transmembrane region" description="Helical" evidence="1">
    <location>
        <begin position="576"/>
        <end position="604"/>
    </location>
</feature>
<evidence type="ECO:0000256" key="1">
    <source>
        <dbReference type="SAM" id="Phobius"/>
    </source>
</evidence>
<proteinExistence type="predicted"/>
<keyword evidence="1" id="KW-1133">Transmembrane helix</keyword>
<dbReference type="PROSITE" id="PS51257">
    <property type="entry name" value="PROKAR_LIPOPROTEIN"/>
    <property type="match status" value="1"/>
</dbReference>
<evidence type="ECO:0000313" key="2">
    <source>
        <dbReference type="EMBL" id="RGB81675.1"/>
    </source>
</evidence>
<comment type="caution">
    <text evidence="2">The sequence shown here is derived from an EMBL/GenBank/DDBJ whole genome shotgun (WGS) entry which is preliminary data.</text>
</comment>
<reference evidence="2 3" key="1">
    <citation type="submission" date="2018-08" db="EMBL/GenBank/DDBJ databases">
        <title>A genome reference for cultivated species of the human gut microbiota.</title>
        <authorList>
            <person name="Zou Y."/>
            <person name="Xue W."/>
            <person name="Luo G."/>
        </authorList>
    </citation>
    <scope>NUCLEOTIDE SEQUENCE [LARGE SCALE GENOMIC DNA]</scope>
    <source>
        <strain evidence="2 3">AF45-17</strain>
    </source>
</reference>
<evidence type="ECO:0000313" key="3">
    <source>
        <dbReference type="Proteomes" id="UP000260773"/>
    </source>
</evidence>
<dbReference type="Proteomes" id="UP000260773">
    <property type="component" value="Unassembled WGS sequence"/>
</dbReference>
<dbReference type="AlphaFoldDB" id="A0A3E2TS70"/>
<name>A0A3E2TS70_9FIRM</name>
<keyword evidence="1" id="KW-0472">Membrane</keyword>
<organism evidence="2 3">
    <name type="scientific">Coprococcus catus</name>
    <dbReference type="NCBI Taxonomy" id="116085"/>
    <lineage>
        <taxon>Bacteria</taxon>
        <taxon>Bacillati</taxon>
        <taxon>Bacillota</taxon>
        <taxon>Clostridia</taxon>
        <taxon>Lachnospirales</taxon>
        <taxon>Lachnospiraceae</taxon>
        <taxon>Coprococcus</taxon>
    </lineage>
</organism>
<protein>
    <submittedName>
        <fullName evidence="2">Uncharacterized protein</fullName>
    </submittedName>
</protein>
<sequence length="647" mass="71559">MKIVKRFLFIISALLVLMLAGCSGKLSHIDINTTLTVDTTFNGSREMTADIPAAAYKYAFGGSLTALEDMINQYTPGDMYCTATENEDGGVRIQMIIDFASRNEYQKKIETICNGNTTDSAITPVINFDYSHSILKNGYTIEENFTSMDLFYWLADAISKEYPAMEGKNIQDIFQLGKTEVVFNGETMEMQDYIKISTIKSNAFDNVSVAAQLSDDQSVDARITYVVSNKVVAALGTRLKTLMDGLVPDNASMTYQDGDSSRTYTISFESATLQNYITNVNKALHTNNTVFEVSTEGDTESLSAKKSIKQYYDGSYFLDFTAEGTTMSYILDVSPEYTVESCSSTYGYLKDESSTYSSDTCEITMTVASADEVTAVLGFAVDIDEVDITTDIHSDTNIQRTFEFHLSSDAVNLIGSSIEDRLNTAAEQWPDQMTVNTENVLSNTNYSIVLLAESADELTKMTRAVLGESDISDDNKSNSGELTNSLFTGGTEKHKNPWNIHCTYEDTLNLSGFLKGSQIKNGIHYKLSYSKGFKAAFTENNTFEDAAADGPTLTCSTFNKVLSVKSTAEKNNLEGILIFALWIASLICIVVILLLNIEHIINLVSNKKIDISGSELFKGKHLRRLTALIVAIVCFVLMTIRLIFRIY</sequence>
<dbReference type="EMBL" id="QVEP01000004">
    <property type="protein sequence ID" value="RGB81675.1"/>
    <property type="molecule type" value="Genomic_DNA"/>
</dbReference>
<gene>
    <name evidence="2" type="ORF">DW070_02490</name>
</gene>
<accession>A0A3E2TS70</accession>
<keyword evidence="1" id="KW-0812">Transmembrane</keyword>